<accession>A0A1I3S0M5</accession>
<gene>
    <name evidence="1" type="ORF">SAMN05443431_108214</name>
</gene>
<organism evidence="1 2">
    <name type="scientific">Olleya namhaensis</name>
    <dbReference type="NCBI Taxonomy" id="1144750"/>
    <lineage>
        <taxon>Bacteria</taxon>
        <taxon>Pseudomonadati</taxon>
        <taxon>Bacteroidota</taxon>
        <taxon>Flavobacteriia</taxon>
        <taxon>Flavobacteriales</taxon>
        <taxon>Flavobacteriaceae</taxon>
    </lineage>
</organism>
<dbReference type="EMBL" id="FORM01000008">
    <property type="protein sequence ID" value="SFJ51109.1"/>
    <property type="molecule type" value="Genomic_DNA"/>
</dbReference>
<sequence length="566" mass="65415">MNYISLIDELGIDIDTITTLDDTKIIRLKKQLKAKAVLDNKSNLGELASIIDQLKDETTRKHHIFIEKHKWLKQVITGDYSNIPQNSISIHHESIADTESLKYFLSPYLKEHVKPFLSETLTKGKYILLLNFVKSNILFTEEIEQLIISLFSSKLNYAKVYIESGKLKEKHYPVGFITNRNFVKCLSQYPNSFDDEVNELNSVIIDTYNSKRKQVTDDSFIFAAKTMVAFGELDISNYMLKDILTTNAAIASPYAHNSARKTSKSKSGTGVGIWSVIVFLILIVRIGVKVFKSDNSSTNYYDQYDRISVPNTNYQKENILERIKEIQKKREAEENQTVYNTEQEVEETILETTESNTITEGKIPKTVTLPDYNSKHKSKDHVRFIYSLKLKTNRKTKTKSSIKTTPLNAFTNPYPKTFNTIHSYKNNTISTYSLVKNNSRKDLIVFRLTNGIDQSIIIPKREWRYLNITKGDSILFYTGHQFVADRFSHFKESAELSRLYKIETLSNNSEINILPQTIKVNFNKDFKTNVTTIDSTLTDNIKTDKINLEPLSIDNIYARWYRNKYN</sequence>
<evidence type="ECO:0000313" key="2">
    <source>
        <dbReference type="Proteomes" id="UP000199559"/>
    </source>
</evidence>
<reference evidence="2" key="1">
    <citation type="submission" date="2016-10" db="EMBL/GenBank/DDBJ databases">
        <authorList>
            <person name="Varghese N."/>
            <person name="Submissions S."/>
        </authorList>
    </citation>
    <scope>NUCLEOTIDE SEQUENCE [LARGE SCALE GENOMIC DNA]</scope>
    <source>
        <strain evidence="2">DSM 28881</strain>
    </source>
</reference>
<name>A0A1I3S0M5_9FLAO</name>
<dbReference type="AlphaFoldDB" id="A0A1I3S0M5"/>
<dbReference type="RefSeq" id="WP_090841578.1">
    <property type="nucleotide sequence ID" value="NZ_FORM01000008.1"/>
</dbReference>
<dbReference type="Proteomes" id="UP000199559">
    <property type="component" value="Unassembled WGS sequence"/>
</dbReference>
<protein>
    <submittedName>
        <fullName evidence="1">Uncharacterized protein</fullName>
    </submittedName>
</protein>
<keyword evidence="2" id="KW-1185">Reference proteome</keyword>
<proteinExistence type="predicted"/>
<evidence type="ECO:0000313" key="1">
    <source>
        <dbReference type="EMBL" id="SFJ51109.1"/>
    </source>
</evidence>